<dbReference type="OrthoDB" id="9769590at2"/>
<accession>A0A255GC11</accession>
<organism evidence="1 2">
    <name type="scientific">Enemella evansiae</name>
    <dbReference type="NCBI Taxonomy" id="2016499"/>
    <lineage>
        <taxon>Bacteria</taxon>
        <taxon>Bacillati</taxon>
        <taxon>Actinomycetota</taxon>
        <taxon>Actinomycetes</taxon>
        <taxon>Propionibacteriales</taxon>
        <taxon>Propionibacteriaceae</taxon>
        <taxon>Enemella</taxon>
    </lineage>
</organism>
<dbReference type="InterPro" id="IPR007383">
    <property type="entry name" value="DUF445"/>
</dbReference>
<keyword evidence="2" id="KW-1185">Reference proteome</keyword>
<evidence type="ECO:0000313" key="2">
    <source>
        <dbReference type="Proteomes" id="UP000215896"/>
    </source>
</evidence>
<evidence type="ECO:0000313" key="1">
    <source>
        <dbReference type="EMBL" id="OYO13002.1"/>
    </source>
</evidence>
<dbReference type="PANTHER" id="PTHR38442:SF1">
    <property type="entry name" value="INNER MEMBRANE PROTEIN"/>
    <property type="match status" value="1"/>
</dbReference>
<protein>
    <submittedName>
        <fullName evidence="1">DUF445 domain-containing protein</fullName>
    </submittedName>
</protein>
<dbReference type="GO" id="GO:0005886">
    <property type="term" value="C:plasma membrane"/>
    <property type="evidence" value="ECO:0007669"/>
    <property type="project" value="TreeGrafter"/>
</dbReference>
<comment type="caution">
    <text evidence="1">The sequence shown here is derived from an EMBL/GenBank/DDBJ whole genome shotgun (WGS) entry which is preliminary data.</text>
</comment>
<name>A0A255GC11_9ACTN</name>
<dbReference type="AlphaFoldDB" id="A0A255GC11"/>
<dbReference type="Pfam" id="PF04286">
    <property type="entry name" value="DUF445"/>
    <property type="match status" value="1"/>
</dbReference>
<dbReference type="PANTHER" id="PTHR38442">
    <property type="entry name" value="INNER MEMBRANE PROTEIN-RELATED"/>
    <property type="match status" value="1"/>
</dbReference>
<gene>
    <name evidence="1" type="ORF">CGZ94_13505</name>
</gene>
<reference evidence="1 2" key="1">
    <citation type="submission" date="2017-07" db="EMBL/GenBank/DDBJ databases">
        <title>Draft whole genome sequences of clinical Proprionibacteriaceae strains.</title>
        <authorList>
            <person name="Bernier A.-M."/>
            <person name="Bernard K."/>
            <person name="Domingo M.-C."/>
        </authorList>
    </citation>
    <scope>NUCLEOTIDE SEQUENCE [LARGE SCALE GENOMIC DNA]</scope>
    <source>
        <strain evidence="1 2">NML 030167</strain>
    </source>
</reference>
<dbReference type="Proteomes" id="UP000215896">
    <property type="component" value="Unassembled WGS sequence"/>
</dbReference>
<sequence length="402" mass="44561">MRFVATSLLVFAAIVYLLTLGRPAESVLGFVNTAAEAGMVGALADWFAVTALFRHPLGIPIPHTALVKRRKNELGRSLQQFVTAHFLTADVFREQLASAEIGTKVADWLSDDRNRQRVLTEATSLGEVVLRRIPDDDIRSLVDDVALPRLRTEELSPIAGAFLEGIVADDAHRGLVDLAFGEIHSWLLRHPEKFTAVVGERAPSWSPGWVDRRVVDWGYKQALEWVRNVRDTRDHPARIAIDDMLATLADDLQHDASVRRRGEALKERLLSHPGIGSTAVSLWQSVRDSLLEAMADRGSTLWRRGDGWLAELGHNLATDTALRERLEARLADITGFLVERYGADVAQVISHTVERWDADQASRRIELFVGRDLQFIRINGTVVGALAGLAIHTVSVLIAPLL</sequence>
<dbReference type="EMBL" id="NMVO01000014">
    <property type="protein sequence ID" value="OYO13002.1"/>
    <property type="molecule type" value="Genomic_DNA"/>
</dbReference>
<proteinExistence type="predicted"/>